<dbReference type="Gene3D" id="3.90.70.10">
    <property type="entry name" value="Cysteine proteinases"/>
    <property type="match status" value="1"/>
</dbReference>
<evidence type="ECO:0000313" key="4">
    <source>
        <dbReference type="Proteomes" id="UP000028725"/>
    </source>
</evidence>
<sequence>MTRINGSPTPLRLRSTEDSALPPASKPVATAAPAKLTGFSGASGFTGGSSNPWVDGPHGRAPSGAQKLSPNDLGVIPQDQGNTNACGTTSLANVLTHWGQSTTHEQIDKDIRAFDMFSAPDKIVDYANSHGMRAEMKVDASVDDIAKMVDQGVPPIVLMDPDSDKNLNLHYVTVSGYNRDANGKITDLVISDSAGGDRYTMPVEEFQKKWDDLKMKGVGTGLNNVMISVVPNDGRKITGGDGVTRSASDIQLPKSSFWSNLKSSAARGVANLLANVTNGASKVWDGVKTVGNAIADGVKAAGNAIGNAASAVADGAKKLWKSIFG</sequence>
<dbReference type="STRING" id="394096.DB31_5026"/>
<dbReference type="OrthoDB" id="9814129at2"/>
<reference evidence="3 4" key="1">
    <citation type="submission" date="2014-04" db="EMBL/GenBank/DDBJ databases">
        <title>Genome assembly of Hyalangium minutum DSM 14724.</title>
        <authorList>
            <person name="Sharma G."/>
            <person name="Subramanian S."/>
        </authorList>
    </citation>
    <scope>NUCLEOTIDE SEQUENCE [LARGE SCALE GENOMIC DNA]</scope>
    <source>
        <strain evidence="3 4">DSM 14724</strain>
    </source>
</reference>
<accession>A0A085WQM1</accession>
<evidence type="ECO:0000259" key="2">
    <source>
        <dbReference type="Pfam" id="PF13529"/>
    </source>
</evidence>
<keyword evidence="4" id="KW-1185">Reference proteome</keyword>
<dbReference type="InterPro" id="IPR039564">
    <property type="entry name" value="Peptidase_C39-like"/>
</dbReference>
<protein>
    <recommendedName>
        <fullName evidence="2">Peptidase C39-like domain-containing protein</fullName>
    </recommendedName>
</protein>
<feature type="domain" description="Peptidase C39-like" evidence="2">
    <location>
        <begin position="75"/>
        <end position="193"/>
    </location>
</feature>
<comment type="caution">
    <text evidence="3">The sequence shown here is derived from an EMBL/GenBank/DDBJ whole genome shotgun (WGS) entry which is preliminary data.</text>
</comment>
<organism evidence="3 4">
    <name type="scientific">Hyalangium minutum</name>
    <dbReference type="NCBI Taxonomy" id="394096"/>
    <lineage>
        <taxon>Bacteria</taxon>
        <taxon>Pseudomonadati</taxon>
        <taxon>Myxococcota</taxon>
        <taxon>Myxococcia</taxon>
        <taxon>Myxococcales</taxon>
        <taxon>Cystobacterineae</taxon>
        <taxon>Archangiaceae</taxon>
        <taxon>Hyalangium</taxon>
    </lineage>
</organism>
<proteinExistence type="predicted"/>
<gene>
    <name evidence="3" type="ORF">DB31_5026</name>
</gene>
<dbReference type="RefSeq" id="WP_044184457.1">
    <property type="nucleotide sequence ID" value="NZ_JMCB01000003.1"/>
</dbReference>
<evidence type="ECO:0000313" key="3">
    <source>
        <dbReference type="EMBL" id="KFE69984.1"/>
    </source>
</evidence>
<feature type="region of interest" description="Disordered" evidence="1">
    <location>
        <begin position="1"/>
        <end position="81"/>
    </location>
</feature>
<dbReference type="EMBL" id="JMCB01000003">
    <property type="protein sequence ID" value="KFE69984.1"/>
    <property type="molecule type" value="Genomic_DNA"/>
</dbReference>
<evidence type="ECO:0000256" key="1">
    <source>
        <dbReference type="SAM" id="MobiDB-lite"/>
    </source>
</evidence>
<dbReference type="AlphaFoldDB" id="A0A085WQM1"/>
<name>A0A085WQM1_9BACT</name>
<dbReference type="PATRIC" id="fig|394096.3.peg.1510"/>
<dbReference type="Proteomes" id="UP000028725">
    <property type="component" value="Unassembled WGS sequence"/>
</dbReference>
<dbReference type="Pfam" id="PF13529">
    <property type="entry name" value="Peptidase_C39_2"/>
    <property type="match status" value="1"/>
</dbReference>